<dbReference type="InterPro" id="IPR003156">
    <property type="entry name" value="DHHA1_dom"/>
</dbReference>
<organism evidence="2 3">
    <name type="scientific">Candidatus Kaiserbacteria bacterium RIFCSPLOWO2_01_FULL_55_19</name>
    <dbReference type="NCBI Taxonomy" id="1798516"/>
    <lineage>
        <taxon>Bacteria</taxon>
        <taxon>Candidatus Kaiseribacteriota</taxon>
    </lineage>
</organism>
<proteinExistence type="predicted"/>
<dbReference type="PANTHER" id="PTHR46922">
    <property type="entry name" value="DHHA1 DOMAIN PROTEIN"/>
    <property type="match status" value="1"/>
</dbReference>
<dbReference type="GO" id="GO:0003676">
    <property type="term" value="F:nucleic acid binding"/>
    <property type="evidence" value="ECO:0007669"/>
    <property type="project" value="InterPro"/>
</dbReference>
<comment type="caution">
    <text evidence="2">The sequence shown here is derived from an EMBL/GenBank/DDBJ whole genome shotgun (WGS) entry which is preliminary data.</text>
</comment>
<protein>
    <recommendedName>
        <fullName evidence="1">DHHA1 domain-containing protein</fullName>
    </recommendedName>
</protein>
<evidence type="ECO:0000313" key="2">
    <source>
        <dbReference type="EMBL" id="OGG76458.1"/>
    </source>
</evidence>
<dbReference type="STRING" id="1798516.A2950_00615"/>
<sequence length="295" mass="32196">MSGHKAIAILYHGGCPDGFGGAYAAYKKFGDAADYIPVKHGKSAPENLDGKDLYFIDFCYPQEIMDALAAVAKSVTVLDHHEGVHAVATAFPGVFDTNHSGASIAWSYFHPDVPVPMLLNYVEDGDLYRFVLPDARKILAYIYTLTDSFASFDVQNVEKWNTFVAELEKPSERKRMADIGALFAQYHEHVVVHGVNHAETVHFEGYECYLTGSTGEFVSDIGNRLARLKPPIAIILSSGAEGLRVSLRSDGSVDVATLARKYGGNGHPAAAGFELPFGSPIPWEIVAPKHENSRH</sequence>
<evidence type="ECO:0000313" key="3">
    <source>
        <dbReference type="Proteomes" id="UP000176714"/>
    </source>
</evidence>
<evidence type="ECO:0000259" key="1">
    <source>
        <dbReference type="Pfam" id="PF02272"/>
    </source>
</evidence>
<dbReference type="Gene3D" id="3.10.310.30">
    <property type="match status" value="1"/>
</dbReference>
<accession>A0A1F6ESA0</accession>
<dbReference type="PANTHER" id="PTHR46922:SF4">
    <property type="entry name" value="DHHA1 DOMAIN PROTEIN"/>
    <property type="match status" value="1"/>
</dbReference>
<gene>
    <name evidence="2" type="ORF">A2950_00615</name>
</gene>
<dbReference type="EMBL" id="MFMD01000017">
    <property type="protein sequence ID" value="OGG76458.1"/>
    <property type="molecule type" value="Genomic_DNA"/>
</dbReference>
<reference evidence="2 3" key="1">
    <citation type="journal article" date="2016" name="Nat. Commun.">
        <title>Thousands of microbial genomes shed light on interconnected biogeochemical processes in an aquifer system.</title>
        <authorList>
            <person name="Anantharaman K."/>
            <person name="Brown C.T."/>
            <person name="Hug L.A."/>
            <person name="Sharon I."/>
            <person name="Castelle C.J."/>
            <person name="Probst A.J."/>
            <person name="Thomas B.C."/>
            <person name="Singh A."/>
            <person name="Wilkins M.J."/>
            <person name="Karaoz U."/>
            <person name="Brodie E.L."/>
            <person name="Williams K.H."/>
            <person name="Hubbard S.S."/>
            <person name="Banfield J.F."/>
        </authorList>
    </citation>
    <scope>NUCLEOTIDE SEQUENCE [LARGE SCALE GENOMIC DNA]</scope>
</reference>
<dbReference type="Proteomes" id="UP000176714">
    <property type="component" value="Unassembled WGS sequence"/>
</dbReference>
<dbReference type="InterPro" id="IPR038763">
    <property type="entry name" value="DHH_sf"/>
</dbReference>
<dbReference type="SUPFAM" id="SSF64182">
    <property type="entry name" value="DHH phosphoesterases"/>
    <property type="match status" value="1"/>
</dbReference>
<dbReference type="AlphaFoldDB" id="A0A1F6ESA0"/>
<dbReference type="Pfam" id="PF02272">
    <property type="entry name" value="DHHA1"/>
    <property type="match status" value="1"/>
</dbReference>
<name>A0A1F6ESA0_9BACT</name>
<feature type="domain" description="DHHA1" evidence="1">
    <location>
        <begin position="223"/>
        <end position="276"/>
    </location>
</feature>